<evidence type="ECO:0000313" key="2">
    <source>
        <dbReference type="EMBL" id="WAM31983.1"/>
    </source>
</evidence>
<dbReference type="RefSeq" id="WP_045165392.1">
    <property type="nucleotide sequence ID" value="NZ_CP113864.1"/>
</dbReference>
<keyword evidence="3" id="KW-1185">Reference proteome</keyword>
<gene>
    <name evidence="2" type="ORF">OTJ99_000471</name>
</gene>
<keyword evidence="1" id="KW-1133">Transmembrane helix</keyword>
<reference evidence="2" key="1">
    <citation type="submission" date="2022-12" db="EMBL/GenBank/DDBJ databases">
        <authorList>
            <person name="Bing R.G."/>
            <person name="Willard D.J."/>
            <person name="Manesh M.J.H."/>
            <person name="Laemthong T."/>
            <person name="Crosby J.R."/>
            <person name="Kelly R.M."/>
        </authorList>
    </citation>
    <scope>NUCLEOTIDE SEQUENCE</scope>
    <source>
        <strain evidence="2">DSM 8991</strain>
    </source>
</reference>
<evidence type="ECO:0000313" key="3">
    <source>
        <dbReference type="Proteomes" id="UP001164745"/>
    </source>
</evidence>
<dbReference type="Proteomes" id="UP001164745">
    <property type="component" value="Chromosome"/>
</dbReference>
<proteinExistence type="predicted"/>
<organism evidence="2 3">
    <name type="scientific">Caldicellulosiruptor naganoensis</name>
    <dbReference type="NCBI Taxonomy" id="29324"/>
    <lineage>
        <taxon>Bacteria</taxon>
        <taxon>Bacillati</taxon>
        <taxon>Bacillota</taxon>
        <taxon>Bacillota incertae sedis</taxon>
        <taxon>Caldicellulosiruptorales</taxon>
        <taxon>Caldicellulosiruptoraceae</taxon>
        <taxon>Caldicellulosiruptor</taxon>
    </lineage>
</organism>
<keyword evidence="1" id="KW-0812">Transmembrane</keyword>
<evidence type="ECO:0000256" key="1">
    <source>
        <dbReference type="SAM" id="Phobius"/>
    </source>
</evidence>
<keyword evidence="1" id="KW-0472">Membrane</keyword>
<protein>
    <submittedName>
        <fullName evidence="2">Uncharacterized protein</fullName>
    </submittedName>
</protein>
<dbReference type="EMBL" id="CP113864">
    <property type="protein sequence ID" value="WAM31983.1"/>
    <property type="molecule type" value="Genomic_DNA"/>
</dbReference>
<feature type="transmembrane region" description="Helical" evidence="1">
    <location>
        <begin position="15"/>
        <end position="36"/>
    </location>
</feature>
<name>A0ABY7BGL6_9FIRM</name>
<accession>A0ABY7BGL6</accession>
<sequence length="76" mass="8596">MCNILWNFKVVKKELISKVVVAASVINFIPLGWAVLVKIEFQYILETKSVAILDHHSTFYLEVNFSSAKIISVNKG</sequence>